<dbReference type="Pfam" id="PF01546">
    <property type="entry name" value="Peptidase_M20"/>
    <property type="match status" value="1"/>
</dbReference>
<evidence type="ECO:0000256" key="3">
    <source>
        <dbReference type="ARBA" id="ARBA00022801"/>
    </source>
</evidence>
<protein>
    <submittedName>
        <fullName evidence="8">M20/M25/M40 family metallo-hydrolase</fullName>
    </submittedName>
</protein>
<evidence type="ECO:0000256" key="1">
    <source>
        <dbReference type="ARBA" id="ARBA00001947"/>
    </source>
</evidence>
<comment type="cofactor">
    <cofactor evidence="6">
        <name>a divalent metal cation</name>
        <dbReference type="ChEBI" id="CHEBI:60240"/>
    </cofactor>
    <text evidence="6">Binds 2 divalent metal cations per subunit.</text>
</comment>
<dbReference type="InterPro" id="IPR008007">
    <property type="entry name" value="Peptidase_M42"/>
</dbReference>
<evidence type="ECO:0000256" key="6">
    <source>
        <dbReference type="PIRSR" id="PIRSR001123-2"/>
    </source>
</evidence>
<reference evidence="8 9" key="1">
    <citation type="submission" date="2019-08" db="EMBL/GenBank/DDBJ databases">
        <title>In-depth cultivation of the pig gut microbiome towards novel bacterial diversity and tailored functional studies.</title>
        <authorList>
            <person name="Wylensek D."/>
            <person name="Hitch T.C.A."/>
            <person name="Clavel T."/>
        </authorList>
    </citation>
    <scope>NUCLEOTIDE SEQUENCE [LARGE SCALE GENOMIC DNA]</scope>
    <source>
        <strain evidence="9">WCA-380-WT-3B3</strain>
    </source>
</reference>
<dbReference type="InterPro" id="IPR036264">
    <property type="entry name" value="Bact_exopeptidase_dim_dom"/>
</dbReference>
<dbReference type="Pfam" id="PF07687">
    <property type="entry name" value="M20_dimer"/>
    <property type="match status" value="1"/>
</dbReference>
<dbReference type="PANTHER" id="PTHR42994">
    <property type="entry name" value="PEPTIDASE T"/>
    <property type="match status" value="1"/>
</dbReference>
<feature type="domain" description="Peptidase M20 dimerisation" evidence="7">
    <location>
        <begin position="183"/>
        <end position="272"/>
    </location>
</feature>
<dbReference type="InterPro" id="IPR010162">
    <property type="entry name" value="PepT-like"/>
</dbReference>
<dbReference type="InterPro" id="IPR002933">
    <property type="entry name" value="Peptidase_M20"/>
</dbReference>
<dbReference type="GO" id="GO:0046872">
    <property type="term" value="F:metal ion binding"/>
    <property type="evidence" value="ECO:0007669"/>
    <property type="project" value="UniProtKB-UniRule"/>
</dbReference>
<keyword evidence="3 8" id="KW-0378">Hydrolase</keyword>
<dbReference type="GO" id="GO:0004177">
    <property type="term" value="F:aminopeptidase activity"/>
    <property type="evidence" value="ECO:0007669"/>
    <property type="project" value="UniProtKB-UniRule"/>
</dbReference>
<comment type="cofactor">
    <cofactor evidence="1">
        <name>Zn(2+)</name>
        <dbReference type="ChEBI" id="CHEBI:29105"/>
    </cofactor>
</comment>
<evidence type="ECO:0000256" key="2">
    <source>
        <dbReference type="ARBA" id="ARBA00022723"/>
    </source>
</evidence>
<keyword evidence="2 6" id="KW-0479">Metal-binding</keyword>
<dbReference type="PIRSF" id="PIRSF001123">
    <property type="entry name" value="PepA_GA"/>
    <property type="match status" value="1"/>
</dbReference>
<dbReference type="SUPFAM" id="SSF53187">
    <property type="entry name" value="Zn-dependent exopeptidases"/>
    <property type="match status" value="1"/>
</dbReference>
<name>A0A6I2UZ34_9FIRM</name>
<proteinExistence type="inferred from homology"/>
<evidence type="ECO:0000256" key="5">
    <source>
        <dbReference type="PIRNR" id="PIRNR001123"/>
    </source>
</evidence>
<keyword evidence="4" id="KW-0862">Zinc</keyword>
<keyword evidence="9" id="KW-1185">Reference proteome</keyword>
<dbReference type="RefSeq" id="WP_154621186.1">
    <property type="nucleotide sequence ID" value="NZ_CBCTNG010000002.1"/>
</dbReference>
<sequence>MINEARVKKEFLELIRIRCSTHNEREIGNLLTHRLTELGGTVHEDDAGKKLGGNCGNLIADFPASDPAHQNMPTIMLTAHMDCVEPCGNIQPILENGIIRSDGTTILGSDDKAGVTAILEALRQIQERRLAHGPLQVVFTIAEENGVHGSQNLDTSLLHADYGYTLDTHGHPGCMTFMAPGKNQIHIHIQGKAAHAGVAPEKGVNAIIAAGQLLASAPQGRIDEETTCNVGRILGGSATNVVADSCDIYYESRSRSKDKLEKITQKIVQHFLAGAERSNCHITTEISPDYAPYTLSKESAAIQMAGRAAERLGFPVNLEESGGGSDANHFNAYGIPTVVLSVGMENCHTKQEYIKEKDLYNAARWTLQILLEWANSGK</sequence>
<accession>A0A6I2UZ34</accession>
<dbReference type="InterPro" id="IPR011650">
    <property type="entry name" value="Peptidase_M20_dimer"/>
</dbReference>
<dbReference type="Gene3D" id="3.30.70.360">
    <property type="match status" value="1"/>
</dbReference>
<dbReference type="Proteomes" id="UP000430222">
    <property type="component" value="Unassembled WGS sequence"/>
</dbReference>
<dbReference type="AlphaFoldDB" id="A0A6I2UZ34"/>
<dbReference type="SUPFAM" id="SSF55031">
    <property type="entry name" value="Bacterial exopeptidase dimerisation domain"/>
    <property type="match status" value="1"/>
</dbReference>
<dbReference type="NCBIfam" id="TIGR01883">
    <property type="entry name" value="PepT-like"/>
    <property type="match status" value="1"/>
</dbReference>
<comment type="caution">
    <text evidence="8">The sequence shown here is derived from an EMBL/GenBank/DDBJ whole genome shotgun (WGS) entry which is preliminary data.</text>
</comment>
<comment type="similarity">
    <text evidence="5">Belongs to the peptidase M42 family.</text>
</comment>
<evidence type="ECO:0000256" key="4">
    <source>
        <dbReference type="ARBA" id="ARBA00022833"/>
    </source>
</evidence>
<evidence type="ECO:0000313" key="9">
    <source>
        <dbReference type="Proteomes" id="UP000430222"/>
    </source>
</evidence>
<organism evidence="8 9">
    <name type="scientific">Selenomonas montiformis</name>
    <dbReference type="NCBI Taxonomy" id="2652285"/>
    <lineage>
        <taxon>Bacteria</taxon>
        <taxon>Bacillati</taxon>
        <taxon>Bacillota</taxon>
        <taxon>Negativicutes</taxon>
        <taxon>Selenomonadales</taxon>
        <taxon>Selenomonadaceae</taxon>
        <taxon>Selenomonas</taxon>
    </lineage>
</organism>
<dbReference type="EMBL" id="VUNL01000010">
    <property type="protein sequence ID" value="MSV25350.1"/>
    <property type="molecule type" value="Genomic_DNA"/>
</dbReference>
<dbReference type="Gene3D" id="3.40.630.10">
    <property type="entry name" value="Zn peptidases"/>
    <property type="match status" value="1"/>
</dbReference>
<feature type="binding site" evidence="6">
    <location>
        <position position="348"/>
    </location>
    <ligand>
        <name>Zn(2+)</name>
        <dbReference type="ChEBI" id="CHEBI:29105"/>
        <label>2</label>
    </ligand>
</feature>
<evidence type="ECO:0000313" key="8">
    <source>
        <dbReference type="EMBL" id="MSV25350.1"/>
    </source>
</evidence>
<evidence type="ECO:0000259" key="7">
    <source>
        <dbReference type="Pfam" id="PF07687"/>
    </source>
</evidence>
<dbReference type="PANTHER" id="PTHR42994:SF2">
    <property type="entry name" value="PEPTIDASE"/>
    <property type="match status" value="1"/>
</dbReference>
<gene>
    <name evidence="8" type="ORF">FYJ78_09225</name>
</gene>